<evidence type="ECO:0000256" key="1">
    <source>
        <dbReference type="SAM" id="Coils"/>
    </source>
</evidence>
<sequence>MTFKPEQQSQELIEIIEQQLQKIDKFLSSFQEEFDIEQLTDNLKLSECQINYNKDSSIIYENSDDSKEIESLREEVEFLHELVDSLQLLLLNVEQQLQEVSSELVETNRELMTAFSTQLYAHLKFEDAKKLASTLLTSKKSARASLAELLTAIYGLKVNPDELSQTDKLSTRVNSLNYDALHKMLARSKELKAQSKQLRVTYKEVGARFITFKAHYKKLKIQWNNFIPMKGKNPIA</sequence>
<dbReference type="AlphaFoldDB" id="A0A0C1NEU6"/>
<reference evidence="2" key="2">
    <citation type="submission" date="2019-11" db="EMBL/GenBank/DDBJ databases">
        <title>Improved Assembly of Tolypothrix boutellei genome.</title>
        <authorList>
            <person name="Sarangi A.N."/>
            <person name="Mukherjee M."/>
            <person name="Ghosh S."/>
            <person name="Singh D."/>
            <person name="Das A."/>
            <person name="Kant S."/>
            <person name="Prusty A."/>
            <person name="Tripathy S."/>
        </authorList>
    </citation>
    <scope>NUCLEOTIDE SEQUENCE</scope>
    <source>
        <strain evidence="2">VB521301</strain>
    </source>
</reference>
<reference evidence="3" key="1">
    <citation type="journal article" date="2015" name="Genome Announc.">
        <title>Draft Genome Sequence of Tolypothrix boutellei Strain VB521301.</title>
        <authorList>
            <person name="Chandrababunaidu M.M."/>
            <person name="Singh D."/>
            <person name="Sen D."/>
            <person name="Bhan S."/>
            <person name="Das S."/>
            <person name="Gupta A."/>
            <person name="Adhikary S.P."/>
            <person name="Tripathy S."/>
        </authorList>
    </citation>
    <scope>NUCLEOTIDE SEQUENCE</scope>
    <source>
        <strain evidence="3">VB521301</strain>
    </source>
</reference>
<name>A0A0C1NEU6_9CYAN</name>
<dbReference type="Proteomes" id="UP000029738">
    <property type="component" value="Unassembled WGS sequence"/>
</dbReference>
<keyword evidence="1" id="KW-0175">Coiled coil</keyword>
<dbReference type="EMBL" id="JHEG04000001">
    <property type="protein sequence ID" value="KAF3887666.1"/>
    <property type="molecule type" value="Genomic_DNA"/>
</dbReference>
<dbReference type="OrthoDB" id="518077at2"/>
<accession>A0A0C1NEU6</accession>
<proteinExistence type="predicted"/>
<evidence type="ECO:0000313" key="4">
    <source>
        <dbReference type="Proteomes" id="UP000029738"/>
    </source>
</evidence>
<feature type="coiled-coil region" evidence="1">
    <location>
        <begin position="69"/>
        <end position="110"/>
    </location>
</feature>
<evidence type="ECO:0000313" key="3">
    <source>
        <dbReference type="EMBL" id="KIE13337.1"/>
    </source>
</evidence>
<organism evidence="3">
    <name type="scientific">Tolypothrix bouteillei VB521301</name>
    <dbReference type="NCBI Taxonomy" id="1479485"/>
    <lineage>
        <taxon>Bacteria</taxon>
        <taxon>Bacillati</taxon>
        <taxon>Cyanobacteriota</taxon>
        <taxon>Cyanophyceae</taxon>
        <taxon>Nostocales</taxon>
        <taxon>Tolypothrichaceae</taxon>
        <taxon>Tolypothrix</taxon>
    </lineage>
</organism>
<gene>
    <name evidence="3" type="ORF">DA73_0208285</name>
    <name evidence="2" type="ORF">DA73_0400020870</name>
</gene>
<comment type="caution">
    <text evidence="3">The sequence shown here is derived from an EMBL/GenBank/DDBJ whole genome shotgun (WGS) entry which is preliminary data.</text>
</comment>
<protein>
    <submittedName>
        <fullName evidence="3">Uncharacterized protein</fullName>
    </submittedName>
</protein>
<dbReference type="EMBL" id="JHEG02000019">
    <property type="protein sequence ID" value="KIE13337.1"/>
    <property type="molecule type" value="Genomic_DNA"/>
</dbReference>
<keyword evidence="4" id="KW-1185">Reference proteome</keyword>
<evidence type="ECO:0000313" key="2">
    <source>
        <dbReference type="EMBL" id="KAF3887666.1"/>
    </source>
</evidence>
<dbReference type="RefSeq" id="WP_038078165.1">
    <property type="nucleotide sequence ID" value="NZ_JHEG04000001.1"/>
</dbReference>